<proteinExistence type="predicted"/>
<protein>
    <submittedName>
        <fullName evidence="1">Uncharacterized protein</fullName>
    </submittedName>
</protein>
<organism evidence="1 2">
    <name type="scientific">Pontibacter populi</name>
    <dbReference type="NCBI Taxonomy" id="890055"/>
    <lineage>
        <taxon>Bacteria</taxon>
        <taxon>Pseudomonadati</taxon>
        <taxon>Bacteroidota</taxon>
        <taxon>Cytophagia</taxon>
        <taxon>Cytophagales</taxon>
        <taxon>Hymenobacteraceae</taxon>
        <taxon>Pontibacter</taxon>
    </lineage>
</organism>
<gene>
    <name evidence="1" type="ORF">KYK27_17070</name>
</gene>
<accession>A0ABS6XFL7</accession>
<evidence type="ECO:0000313" key="1">
    <source>
        <dbReference type="EMBL" id="MBW3366775.1"/>
    </source>
</evidence>
<reference evidence="1 2" key="1">
    <citation type="submission" date="2021-07" db="EMBL/GenBank/DDBJ databases">
        <authorList>
            <person name="Kim M.K."/>
        </authorList>
    </citation>
    <scope>NUCLEOTIDE SEQUENCE [LARGE SCALE GENOMIC DNA]</scope>
    <source>
        <strain evidence="1 2">HLY7-15</strain>
    </source>
</reference>
<name>A0ABS6XFL7_9BACT</name>
<keyword evidence="2" id="KW-1185">Reference proteome</keyword>
<evidence type="ECO:0000313" key="2">
    <source>
        <dbReference type="Proteomes" id="UP000774935"/>
    </source>
</evidence>
<comment type="caution">
    <text evidence="1">The sequence shown here is derived from an EMBL/GenBank/DDBJ whole genome shotgun (WGS) entry which is preliminary data.</text>
</comment>
<dbReference type="RefSeq" id="WP_199111515.1">
    <property type="nucleotide sequence ID" value="NZ_JAHWXQ010000006.1"/>
</dbReference>
<dbReference type="Proteomes" id="UP000774935">
    <property type="component" value="Unassembled WGS sequence"/>
</dbReference>
<dbReference type="EMBL" id="JAHWXQ010000006">
    <property type="protein sequence ID" value="MBW3366775.1"/>
    <property type="molecule type" value="Genomic_DNA"/>
</dbReference>
<sequence>MNYSLGVPAQPSGSRGSLYSLCPTIGAQTTAPSLTLFYLRAGKSFYRLSFV</sequence>